<evidence type="ECO:0000256" key="2">
    <source>
        <dbReference type="SAM" id="MobiDB-lite"/>
    </source>
</evidence>
<dbReference type="SUPFAM" id="SSF48264">
    <property type="entry name" value="Cytochrome P450"/>
    <property type="match status" value="1"/>
</dbReference>
<comment type="similarity">
    <text evidence="1">Belongs to the cytochrome P450 family.</text>
</comment>
<dbReference type="PRINTS" id="PR00359">
    <property type="entry name" value="BP450"/>
</dbReference>
<sequence>MTVPEPGTTAVPPPGCPAHAAGGAPPATAHGGGVPPTAAHGGTVPGGLPVGVPLTPLYGSAVADDPHGLYARLRAQYGPVAPIELEPGVESWLVLGYPELLELTRNEALFSKDSRRWRVPAEGRLAADSRLQPMTSWRPTLLNLDGAEHQRLRSAVADTLARVDHRQLRETTEAAADALIDSWGPDGTADLVAQYARRLPLLVFTQLLGLPDEAGAHLIRLISHIADSGPESVRANQEFQTLLVDLVRRRRATPGADLTSWLLAHPAALTDEEAVHHLVVLMIAGNETTICWTGNTLRLLLTDRRFRATLTGGRLTVADALEEVLWRDPPTQNFPGRWATSDTVLGGQFIARGDMLVLGLAAANADPAAQGPGALGHASIGHASIGGNRAHLAWGAGKHVCPAQHPARIIVETAVETLLHRLPDLQLAVPPHELAWRPSPWSRALISLPVLYSAFTPPRPPAPERPSAWTPPQVPQTPQTPGRALGRVSAKALGAASGTEEPSPSFSTPSDATSTGRTPGSGEPARRSWWNSLAGWWSGR</sequence>
<name>A0ABZ1U2D0_9ACTN</name>
<dbReference type="EMBL" id="CP108110">
    <property type="protein sequence ID" value="WUQ85345.1"/>
    <property type="molecule type" value="Genomic_DNA"/>
</dbReference>
<evidence type="ECO:0000313" key="4">
    <source>
        <dbReference type="Proteomes" id="UP001432222"/>
    </source>
</evidence>
<feature type="compositionally biased region" description="Low complexity" evidence="2">
    <location>
        <begin position="17"/>
        <end position="42"/>
    </location>
</feature>
<evidence type="ECO:0000313" key="3">
    <source>
        <dbReference type="EMBL" id="WUQ85345.1"/>
    </source>
</evidence>
<dbReference type="PANTHER" id="PTHR46696">
    <property type="entry name" value="P450, PUTATIVE (EUROFUNG)-RELATED"/>
    <property type="match status" value="1"/>
</dbReference>
<proteinExistence type="inferred from homology"/>
<dbReference type="CDD" id="cd20623">
    <property type="entry name" value="CYP_unk"/>
    <property type="match status" value="1"/>
</dbReference>
<dbReference type="InterPro" id="IPR036396">
    <property type="entry name" value="Cyt_P450_sf"/>
</dbReference>
<dbReference type="Proteomes" id="UP001432222">
    <property type="component" value="Chromosome"/>
</dbReference>
<dbReference type="PANTHER" id="PTHR46696:SF1">
    <property type="entry name" value="CYTOCHROME P450 YJIB-RELATED"/>
    <property type="match status" value="1"/>
</dbReference>
<protein>
    <submittedName>
        <fullName evidence="3">Cytochrome P450</fullName>
    </submittedName>
</protein>
<keyword evidence="4" id="KW-1185">Reference proteome</keyword>
<evidence type="ECO:0000256" key="1">
    <source>
        <dbReference type="ARBA" id="ARBA00010617"/>
    </source>
</evidence>
<feature type="region of interest" description="Disordered" evidence="2">
    <location>
        <begin position="459"/>
        <end position="540"/>
    </location>
</feature>
<feature type="region of interest" description="Disordered" evidence="2">
    <location>
        <begin position="1"/>
        <end position="42"/>
    </location>
</feature>
<feature type="compositionally biased region" description="Low complexity" evidence="2">
    <location>
        <begin position="497"/>
        <end position="510"/>
    </location>
</feature>
<dbReference type="RefSeq" id="WP_328956120.1">
    <property type="nucleotide sequence ID" value="NZ_CP108110.1"/>
</dbReference>
<accession>A0ABZ1U2D0</accession>
<organism evidence="3 4">
    <name type="scientific">Kitasatospora purpeofusca</name>
    <dbReference type="NCBI Taxonomy" id="67352"/>
    <lineage>
        <taxon>Bacteria</taxon>
        <taxon>Bacillati</taxon>
        <taxon>Actinomycetota</taxon>
        <taxon>Actinomycetes</taxon>
        <taxon>Kitasatosporales</taxon>
        <taxon>Streptomycetaceae</taxon>
        <taxon>Kitasatospora</taxon>
    </lineage>
</organism>
<dbReference type="InterPro" id="IPR002397">
    <property type="entry name" value="Cyt_P450_B"/>
</dbReference>
<gene>
    <name evidence="3" type="ORF">OHA16_21695</name>
</gene>
<reference evidence="3" key="1">
    <citation type="submission" date="2022-10" db="EMBL/GenBank/DDBJ databases">
        <title>The complete genomes of actinobacterial strains from the NBC collection.</title>
        <authorList>
            <person name="Joergensen T.S."/>
            <person name="Alvarez Arevalo M."/>
            <person name="Sterndorff E.B."/>
            <person name="Faurdal D."/>
            <person name="Vuksanovic O."/>
            <person name="Mourched A.-S."/>
            <person name="Charusanti P."/>
            <person name="Shaw S."/>
            <person name="Blin K."/>
            <person name="Weber T."/>
        </authorList>
    </citation>
    <scope>NUCLEOTIDE SEQUENCE</scope>
    <source>
        <strain evidence="3">NBC_00222</strain>
    </source>
</reference>
<dbReference type="Gene3D" id="1.10.630.10">
    <property type="entry name" value="Cytochrome P450"/>
    <property type="match status" value="1"/>
</dbReference>